<protein>
    <submittedName>
        <fullName evidence="1">Uncharacterized protein</fullName>
    </submittedName>
</protein>
<evidence type="ECO:0000313" key="1">
    <source>
        <dbReference type="EMBL" id="GIX97529.1"/>
    </source>
</evidence>
<dbReference type="Proteomes" id="UP001054945">
    <property type="component" value="Unassembled WGS sequence"/>
</dbReference>
<evidence type="ECO:0000313" key="2">
    <source>
        <dbReference type="Proteomes" id="UP001054945"/>
    </source>
</evidence>
<accession>A0AAV4PNW0</accession>
<dbReference type="EMBL" id="BPLR01004793">
    <property type="protein sequence ID" value="GIX97529.1"/>
    <property type="molecule type" value="Genomic_DNA"/>
</dbReference>
<dbReference type="AlphaFoldDB" id="A0AAV4PNW0"/>
<gene>
    <name evidence="1" type="ORF">CEXT_714541</name>
</gene>
<comment type="caution">
    <text evidence="1">The sequence shown here is derived from an EMBL/GenBank/DDBJ whole genome shotgun (WGS) entry which is preliminary data.</text>
</comment>
<reference evidence="1 2" key="1">
    <citation type="submission" date="2021-06" db="EMBL/GenBank/DDBJ databases">
        <title>Caerostris extrusa draft genome.</title>
        <authorList>
            <person name="Kono N."/>
            <person name="Arakawa K."/>
        </authorList>
    </citation>
    <scope>NUCLEOTIDE SEQUENCE [LARGE SCALE GENOMIC DNA]</scope>
</reference>
<name>A0AAV4PNW0_CAEEX</name>
<sequence length="82" mass="9435">MISEYGVTSDIGKKGKNFYAADDLNVYENRLLKSSTYEVLHPRNKALQKGNWKPFREQKIPVTPGSHQIALLLIVKVDYNRK</sequence>
<organism evidence="1 2">
    <name type="scientific">Caerostris extrusa</name>
    <name type="common">Bark spider</name>
    <name type="synonym">Caerostris bankana</name>
    <dbReference type="NCBI Taxonomy" id="172846"/>
    <lineage>
        <taxon>Eukaryota</taxon>
        <taxon>Metazoa</taxon>
        <taxon>Ecdysozoa</taxon>
        <taxon>Arthropoda</taxon>
        <taxon>Chelicerata</taxon>
        <taxon>Arachnida</taxon>
        <taxon>Araneae</taxon>
        <taxon>Araneomorphae</taxon>
        <taxon>Entelegynae</taxon>
        <taxon>Araneoidea</taxon>
        <taxon>Araneidae</taxon>
        <taxon>Caerostris</taxon>
    </lineage>
</organism>
<keyword evidence="2" id="KW-1185">Reference proteome</keyword>
<proteinExistence type="predicted"/>